<gene>
    <name evidence="2" type="ORF">P154DRAFT_167731</name>
</gene>
<evidence type="ECO:0000313" key="3">
    <source>
        <dbReference type="Proteomes" id="UP000799779"/>
    </source>
</evidence>
<reference evidence="2" key="1">
    <citation type="journal article" date="2020" name="Stud. Mycol.">
        <title>101 Dothideomycetes genomes: a test case for predicting lifestyles and emergence of pathogens.</title>
        <authorList>
            <person name="Haridas S."/>
            <person name="Albert R."/>
            <person name="Binder M."/>
            <person name="Bloem J."/>
            <person name="Labutti K."/>
            <person name="Salamov A."/>
            <person name="Andreopoulos B."/>
            <person name="Baker S."/>
            <person name="Barry K."/>
            <person name="Bills G."/>
            <person name="Bluhm B."/>
            <person name="Cannon C."/>
            <person name="Castanera R."/>
            <person name="Culley D."/>
            <person name="Daum C."/>
            <person name="Ezra D."/>
            <person name="Gonzalez J."/>
            <person name="Henrissat B."/>
            <person name="Kuo A."/>
            <person name="Liang C."/>
            <person name="Lipzen A."/>
            <person name="Lutzoni F."/>
            <person name="Magnuson J."/>
            <person name="Mondo S."/>
            <person name="Nolan M."/>
            <person name="Ohm R."/>
            <person name="Pangilinan J."/>
            <person name="Park H.-J."/>
            <person name="Ramirez L."/>
            <person name="Alfaro M."/>
            <person name="Sun H."/>
            <person name="Tritt A."/>
            <person name="Yoshinaga Y."/>
            <person name="Zwiers L.-H."/>
            <person name="Turgeon B."/>
            <person name="Goodwin S."/>
            <person name="Spatafora J."/>
            <person name="Crous P."/>
            <person name="Grigoriev I."/>
        </authorList>
    </citation>
    <scope>NUCLEOTIDE SEQUENCE</scope>
    <source>
        <strain evidence="2">CBS 123094</strain>
    </source>
</reference>
<dbReference type="AlphaFoldDB" id="A0A6A5WIP2"/>
<sequence>MPSKRVLLTGANNLVGSHVLDQLLSFNVPVRAVVGSNEEAHYLAQQYSTTKTSLLDIAIVPLKDAAKPGAYDGALSRYPEPFDAVIHTFNPELFDEADCLTRIINLETDALFNFLRSVKHAAAYVRRVIIITSLTPFARWLADPTQRTTPLAPDYVLAATRASDNIVWDALSRWQRDFSAPFDLVAVTAPSVYGPSIRPLGNSSDLQEANRRIWNICSNDYTESCTSPPYGIDHYTDVRDLAIAGVRAVFTPAAGNKRFVISTGAMPSGSVIAEFLASRFPELASRVTATNSPPRPQSTDPPDIMETHLNSSILGLTRYRPLEETLRDVAQQIIELQRRKDWRSVIQS</sequence>
<evidence type="ECO:0000313" key="2">
    <source>
        <dbReference type="EMBL" id="KAF2001307.1"/>
    </source>
</evidence>
<dbReference type="OrthoDB" id="2735536at2759"/>
<dbReference type="EMBL" id="ML977583">
    <property type="protein sequence ID" value="KAF2001307.1"/>
    <property type="molecule type" value="Genomic_DNA"/>
</dbReference>
<accession>A0A6A5WIP2</accession>
<dbReference type="Gene3D" id="3.40.50.720">
    <property type="entry name" value="NAD(P)-binding Rossmann-like Domain"/>
    <property type="match status" value="1"/>
</dbReference>
<dbReference type="GO" id="GO:0005737">
    <property type="term" value="C:cytoplasm"/>
    <property type="evidence" value="ECO:0007669"/>
    <property type="project" value="TreeGrafter"/>
</dbReference>
<dbReference type="PANTHER" id="PTHR48079">
    <property type="entry name" value="PROTEIN YEEZ"/>
    <property type="match status" value="1"/>
</dbReference>
<name>A0A6A5WIP2_9PLEO</name>
<dbReference type="PANTHER" id="PTHR48079:SF9">
    <property type="entry name" value="PUTATIVE-RELATED"/>
    <property type="match status" value="1"/>
</dbReference>
<dbReference type="Proteomes" id="UP000799779">
    <property type="component" value="Unassembled WGS sequence"/>
</dbReference>
<dbReference type="GO" id="GO:0004029">
    <property type="term" value="F:aldehyde dehydrogenase (NAD+) activity"/>
    <property type="evidence" value="ECO:0007669"/>
    <property type="project" value="TreeGrafter"/>
</dbReference>
<feature type="compositionally biased region" description="Polar residues" evidence="1">
    <location>
        <begin position="287"/>
        <end position="300"/>
    </location>
</feature>
<organism evidence="2 3">
    <name type="scientific">Amniculicola lignicola CBS 123094</name>
    <dbReference type="NCBI Taxonomy" id="1392246"/>
    <lineage>
        <taxon>Eukaryota</taxon>
        <taxon>Fungi</taxon>
        <taxon>Dikarya</taxon>
        <taxon>Ascomycota</taxon>
        <taxon>Pezizomycotina</taxon>
        <taxon>Dothideomycetes</taxon>
        <taxon>Pleosporomycetidae</taxon>
        <taxon>Pleosporales</taxon>
        <taxon>Amniculicolaceae</taxon>
        <taxon>Amniculicola</taxon>
    </lineage>
</organism>
<proteinExistence type="predicted"/>
<keyword evidence="3" id="KW-1185">Reference proteome</keyword>
<dbReference type="InterPro" id="IPR051783">
    <property type="entry name" value="NAD(P)-dependent_oxidoreduct"/>
</dbReference>
<protein>
    <submittedName>
        <fullName evidence="2">NAD(P)-binding protein</fullName>
    </submittedName>
</protein>
<dbReference type="InterPro" id="IPR036291">
    <property type="entry name" value="NAD(P)-bd_dom_sf"/>
</dbReference>
<feature type="region of interest" description="Disordered" evidence="1">
    <location>
        <begin position="286"/>
        <end position="305"/>
    </location>
</feature>
<dbReference type="SUPFAM" id="SSF51735">
    <property type="entry name" value="NAD(P)-binding Rossmann-fold domains"/>
    <property type="match status" value="1"/>
</dbReference>
<evidence type="ECO:0000256" key="1">
    <source>
        <dbReference type="SAM" id="MobiDB-lite"/>
    </source>
</evidence>